<keyword evidence="3" id="KW-1185">Reference proteome</keyword>
<evidence type="ECO:0000313" key="3">
    <source>
        <dbReference type="Proteomes" id="UP000583387"/>
    </source>
</evidence>
<accession>A0A7U7EQC2</accession>
<feature type="region of interest" description="Disordered" evidence="1">
    <location>
        <begin position="1"/>
        <end position="37"/>
    </location>
</feature>
<name>A0A7U7EQC2_9GAMM</name>
<dbReference type="AlphaFoldDB" id="A0A7U7EQC2"/>
<protein>
    <submittedName>
        <fullName evidence="2">Uncharacterized protein</fullName>
    </submittedName>
</protein>
<evidence type="ECO:0000313" key="2">
    <source>
        <dbReference type="EMBL" id="CAD5109248.1"/>
    </source>
</evidence>
<dbReference type="Proteomes" id="UP000583387">
    <property type="component" value="Unassembled WGS sequence"/>
</dbReference>
<reference evidence="2 3" key="1">
    <citation type="submission" date="2020-08" db="EMBL/GenBank/DDBJ databases">
        <authorList>
            <person name="Criscuolo A."/>
        </authorList>
    </citation>
    <scope>NUCLEOTIDE SEQUENCE [LARGE SCALE GENOMIC DNA]</scope>
    <source>
        <strain evidence="2">CIP111764</strain>
    </source>
</reference>
<dbReference type="EMBL" id="CAJFCI010000071">
    <property type="protein sequence ID" value="CAD5109248.1"/>
    <property type="molecule type" value="Genomic_DNA"/>
</dbReference>
<proteinExistence type="predicted"/>
<comment type="caution">
    <text evidence="2">The sequence shown here is derived from an EMBL/GenBank/DDBJ whole genome shotgun (WGS) entry which is preliminary data.</text>
</comment>
<sequence length="37" mass="4036">MEERRKIAACGKGGLRDIQSLDPRERGDPINPTLNAG</sequence>
<evidence type="ECO:0000256" key="1">
    <source>
        <dbReference type="SAM" id="MobiDB-lite"/>
    </source>
</evidence>
<organism evidence="2 3">
    <name type="scientific">Zestomonas carbonaria</name>
    <dbReference type="NCBI Taxonomy" id="2762745"/>
    <lineage>
        <taxon>Bacteria</taxon>
        <taxon>Pseudomonadati</taxon>
        <taxon>Pseudomonadota</taxon>
        <taxon>Gammaproteobacteria</taxon>
        <taxon>Pseudomonadales</taxon>
        <taxon>Pseudomonadaceae</taxon>
        <taxon>Zestomonas</taxon>
    </lineage>
</organism>
<gene>
    <name evidence="2" type="ORF">PSEWESI4_03544</name>
</gene>